<keyword evidence="3" id="KW-1185">Reference proteome</keyword>
<dbReference type="Proteomes" id="UP000527143">
    <property type="component" value="Unassembled WGS sequence"/>
</dbReference>
<dbReference type="InterPro" id="IPR053188">
    <property type="entry name" value="FkbM_Methyltransferase"/>
</dbReference>
<dbReference type="Gene3D" id="3.40.50.150">
    <property type="entry name" value="Vaccinia Virus protein VP39"/>
    <property type="match status" value="1"/>
</dbReference>
<organism evidence="2 3">
    <name type="scientific">Sphingomonas xinjiangensis</name>
    <dbReference type="NCBI Taxonomy" id="643568"/>
    <lineage>
        <taxon>Bacteria</taxon>
        <taxon>Pseudomonadati</taxon>
        <taxon>Pseudomonadota</taxon>
        <taxon>Alphaproteobacteria</taxon>
        <taxon>Sphingomonadales</taxon>
        <taxon>Sphingomonadaceae</taxon>
        <taxon>Sphingomonas</taxon>
    </lineage>
</organism>
<protein>
    <submittedName>
        <fullName evidence="2">FkbM family methyltransferase</fullName>
    </submittedName>
</protein>
<keyword evidence="2" id="KW-0808">Transferase</keyword>
<gene>
    <name evidence="2" type="ORF">FHT02_004045</name>
</gene>
<dbReference type="AlphaFoldDB" id="A0A840YSY1"/>
<dbReference type="InterPro" id="IPR029063">
    <property type="entry name" value="SAM-dependent_MTases_sf"/>
</dbReference>
<keyword evidence="2" id="KW-0489">Methyltransferase</keyword>
<accession>A0A840YSY1</accession>
<dbReference type="PANTHER" id="PTHR36973">
    <property type="entry name" value="SLL1456 PROTEIN-RELATED"/>
    <property type="match status" value="1"/>
</dbReference>
<dbReference type="GO" id="GO:0032259">
    <property type="term" value="P:methylation"/>
    <property type="evidence" value="ECO:0007669"/>
    <property type="project" value="UniProtKB-KW"/>
</dbReference>
<dbReference type="InterPro" id="IPR006342">
    <property type="entry name" value="FkbM_mtfrase"/>
</dbReference>
<dbReference type="PANTHER" id="PTHR36973:SF4">
    <property type="entry name" value="NODULATION PROTEIN"/>
    <property type="match status" value="1"/>
</dbReference>
<dbReference type="Pfam" id="PF05050">
    <property type="entry name" value="Methyltransf_21"/>
    <property type="match status" value="1"/>
</dbReference>
<name>A0A840YSY1_9SPHN</name>
<dbReference type="GO" id="GO:0008171">
    <property type="term" value="F:O-methyltransferase activity"/>
    <property type="evidence" value="ECO:0007669"/>
    <property type="project" value="TreeGrafter"/>
</dbReference>
<dbReference type="NCBIfam" id="TIGR01444">
    <property type="entry name" value="fkbM_fam"/>
    <property type="match status" value="1"/>
</dbReference>
<feature type="domain" description="Methyltransferase FkbM" evidence="1">
    <location>
        <begin position="3"/>
        <end position="168"/>
    </location>
</feature>
<reference evidence="2 3" key="1">
    <citation type="submission" date="2020-08" db="EMBL/GenBank/DDBJ databases">
        <title>Genomic Encyclopedia of Type Strains, Phase IV (KMG-IV): sequencing the most valuable type-strain genomes for metagenomic binning, comparative biology and taxonomic classification.</title>
        <authorList>
            <person name="Goeker M."/>
        </authorList>
    </citation>
    <scope>NUCLEOTIDE SEQUENCE [LARGE SCALE GENOMIC DNA]</scope>
    <source>
        <strain evidence="2 3">DSM 26736</strain>
    </source>
</reference>
<sequence length="195" mass="20770">MIDVGANSGQYARSLREGGYDGPIYSIEPLPDAFATLSESMNHDPLWSGMQAAAGSAPGRASINVSADSVCSSLLKPTASLIDAIPTAQIVKQIEVEVIRLDAVDLPKSSRIALKLDVQGFEKQALEGASALLSRIAFLEMELALEPGYEGAYTLSSALPEIEALGFEIASVGRGYSDPVTGRLIDMDVLFEHRR</sequence>
<evidence type="ECO:0000313" key="3">
    <source>
        <dbReference type="Proteomes" id="UP000527143"/>
    </source>
</evidence>
<dbReference type="SUPFAM" id="SSF53335">
    <property type="entry name" value="S-adenosyl-L-methionine-dependent methyltransferases"/>
    <property type="match status" value="1"/>
</dbReference>
<evidence type="ECO:0000259" key="1">
    <source>
        <dbReference type="Pfam" id="PF05050"/>
    </source>
</evidence>
<evidence type="ECO:0000313" key="2">
    <source>
        <dbReference type="EMBL" id="MBB5712784.1"/>
    </source>
</evidence>
<dbReference type="EMBL" id="JACIJF010000025">
    <property type="protein sequence ID" value="MBB5712784.1"/>
    <property type="molecule type" value="Genomic_DNA"/>
</dbReference>
<comment type="caution">
    <text evidence="2">The sequence shown here is derived from an EMBL/GenBank/DDBJ whole genome shotgun (WGS) entry which is preliminary data.</text>
</comment>
<proteinExistence type="predicted"/>